<accession>A0ABD2ISD5</accession>
<organism evidence="6 7">
    <name type="scientific">Heterodera trifolii</name>
    <dbReference type="NCBI Taxonomy" id="157864"/>
    <lineage>
        <taxon>Eukaryota</taxon>
        <taxon>Metazoa</taxon>
        <taxon>Ecdysozoa</taxon>
        <taxon>Nematoda</taxon>
        <taxon>Chromadorea</taxon>
        <taxon>Rhabditida</taxon>
        <taxon>Tylenchina</taxon>
        <taxon>Tylenchomorpha</taxon>
        <taxon>Tylenchoidea</taxon>
        <taxon>Heteroderidae</taxon>
        <taxon>Heteroderinae</taxon>
        <taxon>Heterodera</taxon>
    </lineage>
</organism>
<dbReference type="GO" id="GO:0016757">
    <property type="term" value="F:glycosyltransferase activity"/>
    <property type="evidence" value="ECO:0007669"/>
    <property type="project" value="UniProtKB-KW"/>
</dbReference>
<dbReference type="Proteomes" id="UP001620626">
    <property type="component" value="Unassembled WGS sequence"/>
</dbReference>
<evidence type="ECO:0000313" key="6">
    <source>
        <dbReference type="EMBL" id="KAL3079103.1"/>
    </source>
</evidence>
<sequence length="692" mass="79350">MQNDFVANLHQNGIAFLADYAALWLLGLDMLPMYNKQQQQEMKLFISQSCSCTMEAWFVQPSEPSLPKMPSAGSASCPPKLTDNIFPINLNNNGDQKQMIKINGITDANIRSILVELLIAKKGSETKTEARFIIGTDSDLEVTLPRLSKSIRSKGVRLANGIYVLNLDIVLTKRCYLLRMNGTQMGRPICPLEGKLPLEEISRIKVHGQMLLLGDPQVKQFDDDDWRKFIQNEPPQKRFDWWALPKGNAPLDCARLFAKDKKYIGKMVRQRIRREEDPAENLLDMSCKAIQSRNRFWHGAKDDQQGEQDEKEHANYPMAQIRAVYKAKNGEIGITDGFEFSNGLKPIRPFDYVVVELEFAATFSPLNWYCFVVDAASPALFKRRVRALAKCFPNVIMGDERPMRSDGEGMMEAVLDCFERLDTPQRKWEYVTLLQNHDTAIKTRVQMAQIFAWMDGANDVEVTPPPGRVHKIKAMNWSFEALNLFKNAYLELAKGGFHASLTRAMVQFIRLELNLTELVRRMNLIGYGRDEIMLITLHSADQLNAPGGFTQTCFRQKNGRGTRFLTREALWAPHAFCPSYKWRHSVCIFGVEDLARLAKFPHLFFNKFWPAFDFGALLCVYERLFNMTHLHTCGEQLAKMAPVVNKSFVQQLPNVRFQQFKKEILCERSKVQSISDDQLTFNETMSFKCDDE</sequence>
<dbReference type="AlphaFoldDB" id="A0ABD2ISD5"/>
<dbReference type="GO" id="GO:0016020">
    <property type="term" value="C:membrane"/>
    <property type="evidence" value="ECO:0007669"/>
    <property type="project" value="UniProtKB-SubCell"/>
</dbReference>
<dbReference type="InterPro" id="IPR003406">
    <property type="entry name" value="Glyco_trans_14"/>
</dbReference>
<evidence type="ECO:0000313" key="7">
    <source>
        <dbReference type="Proteomes" id="UP001620626"/>
    </source>
</evidence>
<keyword evidence="7" id="KW-1185">Reference proteome</keyword>
<dbReference type="PANTHER" id="PTHR46671">
    <property type="entry name" value="PROTEIN CBG11221"/>
    <property type="match status" value="1"/>
</dbReference>
<evidence type="ECO:0000256" key="4">
    <source>
        <dbReference type="ARBA" id="ARBA00023136"/>
    </source>
</evidence>
<dbReference type="EMBL" id="JBICBT010001195">
    <property type="protein sequence ID" value="KAL3079103.1"/>
    <property type="molecule type" value="Genomic_DNA"/>
</dbReference>
<evidence type="ECO:0000256" key="3">
    <source>
        <dbReference type="ARBA" id="ARBA00022679"/>
    </source>
</evidence>
<evidence type="ECO:0000256" key="1">
    <source>
        <dbReference type="ARBA" id="ARBA00004606"/>
    </source>
</evidence>
<protein>
    <submittedName>
        <fullName evidence="6">Uncharacterized protein</fullName>
    </submittedName>
</protein>
<dbReference type="PANTHER" id="PTHR46671:SF7">
    <property type="entry name" value="CORE-2_I-BRANCHING ENZYME"/>
    <property type="match status" value="1"/>
</dbReference>
<keyword evidence="5" id="KW-0325">Glycoprotein</keyword>
<gene>
    <name evidence="6" type="ORF">niasHT_036156</name>
</gene>
<reference evidence="6 7" key="1">
    <citation type="submission" date="2024-10" db="EMBL/GenBank/DDBJ databases">
        <authorList>
            <person name="Kim D."/>
        </authorList>
    </citation>
    <scope>NUCLEOTIDE SEQUENCE [LARGE SCALE GENOMIC DNA]</scope>
    <source>
        <strain evidence="6">BH-2024</strain>
    </source>
</reference>
<name>A0ABD2ISD5_9BILA</name>
<comment type="subcellular location">
    <subcellularLocation>
        <location evidence="1">Membrane</location>
        <topology evidence="1">Single-pass type II membrane protein</topology>
    </subcellularLocation>
</comment>
<comment type="caution">
    <text evidence="6">The sequence shown here is derived from an EMBL/GenBank/DDBJ whole genome shotgun (WGS) entry which is preliminary data.</text>
</comment>
<keyword evidence="4" id="KW-0472">Membrane</keyword>
<proteinExistence type="predicted"/>
<keyword evidence="2" id="KW-0328">Glycosyltransferase</keyword>
<keyword evidence="3" id="KW-0808">Transferase</keyword>
<dbReference type="Pfam" id="PF02485">
    <property type="entry name" value="Branch"/>
    <property type="match status" value="1"/>
</dbReference>
<evidence type="ECO:0000256" key="5">
    <source>
        <dbReference type="ARBA" id="ARBA00023180"/>
    </source>
</evidence>
<evidence type="ECO:0000256" key="2">
    <source>
        <dbReference type="ARBA" id="ARBA00022676"/>
    </source>
</evidence>